<evidence type="ECO:0000313" key="2">
    <source>
        <dbReference type="Proteomes" id="UP000276133"/>
    </source>
</evidence>
<organism evidence="1 2">
    <name type="scientific">Brachionus plicatilis</name>
    <name type="common">Marine rotifer</name>
    <name type="synonym">Brachionus muelleri</name>
    <dbReference type="NCBI Taxonomy" id="10195"/>
    <lineage>
        <taxon>Eukaryota</taxon>
        <taxon>Metazoa</taxon>
        <taxon>Spiralia</taxon>
        <taxon>Gnathifera</taxon>
        <taxon>Rotifera</taxon>
        <taxon>Eurotatoria</taxon>
        <taxon>Monogononta</taxon>
        <taxon>Pseudotrocha</taxon>
        <taxon>Ploima</taxon>
        <taxon>Brachionidae</taxon>
        <taxon>Brachionus</taxon>
    </lineage>
</organism>
<reference evidence="1 2" key="1">
    <citation type="journal article" date="2018" name="Sci. Rep.">
        <title>Genomic signatures of local adaptation to the degree of environmental predictability in rotifers.</title>
        <authorList>
            <person name="Franch-Gras L."/>
            <person name="Hahn C."/>
            <person name="Garcia-Roger E.M."/>
            <person name="Carmona M.J."/>
            <person name="Serra M."/>
            <person name="Gomez A."/>
        </authorList>
    </citation>
    <scope>NUCLEOTIDE SEQUENCE [LARGE SCALE GENOMIC DNA]</scope>
    <source>
        <strain evidence="1">HYR1</strain>
    </source>
</reference>
<name>A0A3M7RM10_BRAPC</name>
<gene>
    <name evidence="1" type="ORF">BpHYR1_031470</name>
</gene>
<protein>
    <submittedName>
        <fullName evidence="1">Uncharacterized protein</fullName>
    </submittedName>
</protein>
<comment type="caution">
    <text evidence="1">The sequence shown here is derived from an EMBL/GenBank/DDBJ whole genome shotgun (WGS) entry which is preliminary data.</text>
</comment>
<dbReference type="EMBL" id="REGN01003120">
    <property type="protein sequence ID" value="RNA24427.1"/>
    <property type="molecule type" value="Genomic_DNA"/>
</dbReference>
<keyword evidence="2" id="KW-1185">Reference proteome</keyword>
<proteinExistence type="predicted"/>
<dbReference type="AlphaFoldDB" id="A0A3M7RM10"/>
<accession>A0A3M7RM10</accession>
<dbReference type="Proteomes" id="UP000276133">
    <property type="component" value="Unassembled WGS sequence"/>
</dbReference>
<sequence>MLAKYKELFIDFSSICLDIFCIFFIPFLEHFSSKEILSSFWHLIFTPNFKKFNNIDFFVTCIFCSVSSSGIGLMLRTDLLQGSEYILLDKFCKISKTIVYSGYTITKHFLENSN</sequence>
<evidence type="ECO:0000313" key="1">
    <source>
        <dbReference type="EMBL" id="RNA24427.1"/>
    </source>
</evidence>